<organism evidence="1 2">
    <name type="scientific">Peribacillus glennii</name>
    <dbReference type="NCBI Taxonomy" id="2303991"/>
    <lineage>
        <taxon>Bacteria</taxon>
        <taxon>Bacillati</taxon>
        <taxon>Bacillota</taxon>
        <taxon>Bacilli</taxon>
        <taxon>Bacillales</taxon>
        <taxon>Bacillaceae</taxon>
        <taxon>Peribacillus</taxon>
    </lineage>
</organism>
<evidence type="ECO:0000313" key="1">
    <source>
        <dbReference type="EMBL" id="RFU62416.1"/>
    </source>
</evidence>
<evidence type="ECO:0000313" key="2">
    <source>
        <dbReference type="Proteomes" id="UP000262939"/>
    </source>
</evidence>
<gene>
    <name evidence="1" type="ORF">D0466_14670</name>
</gene>
<dbReference type="Proteomes" id="UP000262939">
    <property type="component" value="Unassembled WGS sequence"/>
</dbReference>
<proteinExistence type="predicted"/>
<name>A0A372LAK0_9BACI</name>
<dbReference type="AlphaFoldDB" id="A0A372LAK0"/>
<reference evidence="1 2" key="1">
    <citation type="submission" date="2018-08" db="EMBL/GenBank/DDBJ databases">
        <title>Bacillus chawlae sp. nov., Bacillus glennii sp. nov., and Bacillus saganii sp. nov. Isolated from the Vehicle Assembly Building at Kennedy Space Center where the Viking Spacecraft were Assembled.</title>
        <authorList>
            <person name="Seuylemezian A."/>
            <person name="Vaishampayan P."/>
        </authorList>
    </citation>
    <scope>NUCLEOTIDE SEQUENCE [LARGE SCALE GENOMIC DNA]</scope>
    <source>
        <strain evidence="1 2">V44-8</strain>
    </source>
</reference>
<accession>A0A372LAK0</accession>
<protein>
    <submittedName>
        <fullName evidence="1">Uncharacterized protein</fullName>
    </submittedName>
</protein>
<comment type="caution">
    <text evidence="1">The sequence shown here is derived from an EMBL/GenBank/DDBJ whole genome shotgun (WGS) entry which is preliminary data.</text>
</comment>
<keyword evidence="2" id="KW-1185">Reference proteome</keyword>
<dbReference type="EMBL" id="QVTD01000010">
    <property type="protein sequence ID" value="RFU62416.1"/>
    <property type="molecule type" value="Genomic_DNA"/>
</dbReference>
<sequence>MIITGAIAYIMGQLHFTKGIVAAPHLLEGLFVFNPISSINDVIQYRPVLGRFLFPPGLAIRYDGCFARDSQTG</sequence>